<evidence type="ECO:0000313" key="1">
    <source>
        <dbReference type="EMBL" id="KXB06397.1"/>
    </source>
</evidence>
<name>A0A133VJ11_9EURY</name>
<dbReference type="AlphaFoldDB" id="A0A133VJ11"/>
<dbReference type="EMBL" id="LHYE01000046">
    <property type="protein sequence ID" value="KXB06397.1"/>
    <property type="molecule type" value="Genomic_DNA"/>
</dbReference>
<organism evidence="1 2">
    <name type="scientific">candidate division MSBL1 archaeon SCGC-AAA382A20</name>
    <dbReference type="NCBI Taxonomy" id="1698280"/>
    <lineage>
        <taxon>Archaea</taxon>
        <taxon>Methanobacteriati</taxon>
        <taxon>Methanobacteriota</taxon>
        <taxon>candidate division MSBL1</taxon>
    </lineage>
</organism>
<accession>A0A133VJ11</accession>
<comment type="caution">
    <text evidence="1">The sequence shown here is derived from an EMBL/GenBank/DDBJ whole genome shotgun (WGS) entry which is preliminary data.</text>
</comment>
<evidence type="ECO:0000313" key="2">
    <source>
        <dbReference type="Proteomes" id="UP000070263"/>
    </source>
</evidence>
<proteinExistence type="predicted"/>
<sequence>MKLVNQDVTLQEIIDKLGISRKTLYKWRKRGAKPDALKGLKTARKKGWIPLTRSSDLFPLINRICAWVLSGGCILHSFNVELSGRVCDLEGLKNDVASLDLNPILREGEGRKRGPTLSAGGKGASPFGRVIHSLGVPRGEKAKQKYTLPGYLKNASERIRKDFLNVYLSNRMILLEGNRGFVLRLERYGEYRKAGRKLYSQLNRLMEETVGAEGSLFATWPHVSLYFDKGKAEKVLNDVDLRYNREKRRKAEERFE</sequence>
<reference evidence="1 2" key="1">
    <citation type="journal article" date="2016" name="Sci. Rep.">
        <title>Metabolic traits of an uncultured archaeal lineage -MSBL1- from brine pools of the Red Sea.</title>
        <authorList>
            <person name="Mwirichia R."/>
            <person name="Alam I."/>
            <person name="Rashid M."/>
            <person name="Vinu M."/>
            <person name="Ba-Alawi W."/>
            <person name="Anthony Kamau A."/>
            <person name="Kamanda Ngugi D."/>
            <person name="Goker M."/>
            <person name="Klenk H.P."/>
            <person name="Bajic V."/>
            <person name="Stingl U."/>
        </authorList>
    </citation>
    <scope>NUCLEOTIDE SEQUENCE [LARGE SCALE GENOMIC DNA]</scope>
    <source>
        <strain evidence="1">SCGC-AAA382A20</strain>
    </source>
</reference>
<dbReference type="Gene3D" id="1.10.10.60">
    <property type="entry name" value="Homeodomain-like"/>
    <property type="match status" value="1"/>
</dbReference>
<dbReference type="Proteomes" id="UP000070263">
    <property type="component" value="Unassembled WGS sequence"/>
</dbReference>
<protein>
    <submittedName>
        <fullName evidence="1">Uncharacterized protein</fullName>
    </submittedName>
</protein>
<gene>
    <name evidence="1" type="ORF">AKJ51_03750</name>
</gene>
<dbReference type="Pfam" id="PF13384">
    <property type="entry name" value="HTH_23"/>
    <property type="match status" value="1"/>
</dbReference>
<keyword evidence="2" id="KW-1185">Reference proteome</keyword>